<comment type="caution">
    <text evidence="1">The sequence shown here is derived from an EMBL/GenBank/DDBJ whole genome shotgun (WGS) entry which is preliminary data.</text>
</comment>
<sequence length="101" mass="12126">MILYKSIKKLHDYIKNNIYDDVQEDYRHIKIRTKDDDPRDDYQMGYDQAVIDFRRNHRFHNYPGSIVKLTNKVSKNKMSEISEFINGYQAGKVHIIDESSR</sequence>
<dbReference type="Proteomes" id="UP001597251">
    <property type="component" value="Unassembled WGS sequence"/>
</dbReference>
<reference evidence="2" key="1">
    <citation type="journal article" date="2019" name="Int. J. Syst. Evol. Microbiol.">
        <title>The Global Catalogue of Microorganisms (GCM) 10K type strain sequencing project: providing services to taxonomists for standard genome sequencing and annotation.</title>
        <authorList>
            <consortium name="The Broad Institute Genomics Platform"/>
            <consortium name="The Broad Institute Genome Sequencing Center for Infectious Disease"/>
            <person name="Wu L."/>
            <person name="Ma J."/>
        </authorList>
    </citation>
    <scope>NUCLEOTIDE SEQUENCE [LARGE SCALE GENOMIC DNA]</scope>
    <source>
        <strain evidence="2">CCM 8936</strain>
    </source>
</reference>
<protein>
    <submittedName>
        <fullName evidence="1">Uncharacterized protein</fullName>
    </submittedName>
</protein>
<dbReference type="EMBL" id="JBHTOI010000038">
    <property type="protein sequence ID" value="MFD1418291.1"/>
    <property type="molecule type" value="Genomic_DNA"/>
</dbReference>
<accession>A0ABW4BTP3</accession>
<name>A0ABW4BTP3_9LACO</name>
<evidence type="ECO:0000313" key="2">
    <source>
        <dbReference type="Proteomes" id="UP001597251"/>
    </source>
</evidence>
<organism evidence="1 2">
    <name type="scientific">Companilactobacillus keshanensis</name>
    <dbReference type="NCBI Taxonomy" id="2486003"/>
    <lineage>
        <taxon>Bacteria</taxon>
        <taxon>Bacillati</taxon>
        <taxon>Bacillota</taxon>
        <taxon>Bacilli</taxon>
        <taxon>Lactobacillales</taxon>
        <taxon>Lactobacillaceae</taxon>
        <taxon>Companilactobacillus</taxon>
    </lineage>
</organism>
<gene>
    <name evidence="1" type="ORF">ACFQ42_06035</name>
</gene>
<dbReference type="RefSeq" id="WP_125677582.1">
    <property type="nucleotide sequence ID" value="NZ_JBHTOI010000038.1"/>
</dbReference>
<proteinExistence type="predicted"/>
<keyword evidence="2" id="KW-1185">Reference proteome</keyword>
<evidence type="ECO:0000313" key="1">
    <source>
        <dbReference type="EMBL" id="MFD1418291.1"/>
    </source>
</evidence>